<gene>
    <name evidence="2" type="ORF">BJA5080_04244</name>
</gene>
<reference evidence="2 3" key="1">
    <citation type="journal article" date="2014" name="BMC Genomics">
        <title>Comparative genomics of Bradyrhizobium japonicum CPAC 15 and Bradyrhizobium diazoefficiens CPAC 7: elite model strains for understanding symbiotic performance with soybean.</title>
        <authorList>
            <person name="Siqueira A.F."/>
            <person name="Ormeno-Orrillo E."/>
            <person name="Souza R.C."/>
            <person name="Rodrigues E.P."/>
            <person name="Almeida L.G."/>
            <person name="Barcellos F.G."/>
            <person name="Batista J.S."/>
            <person name="Nakatami A.S."/>
            <person name="Martinez-Romero E."/>
            <person name="Vasconcelos A.T."/>
            <person name="Hungria M."/>
        </authorList>
    </citation>
    <scope>NUCLEOTIDE SEQUENCE [LARGE SCALE GENOMIC DNA]</scope>
    <source>
        <strain evidence="2 3">SEMIA 5080</strain>
    </source>
</reference>
<proteinExistence type="predicted"/>
<sequence>MGALASAARLRRAGHLGGRARRFHRSRAAPAGDGPRAECARRHEQPQRLARGQDHAGARAMRTVPTVAMVAAAADRALANGHDLKTWTAHRIAHDLMRYDADFEGCDYTRLVSVAQLWKRGLA</sequence>
<accession>A0A837CM77</accession>
<evidence type="ECO:0000256" key="1">
    <source>
        <dbReference type="SAM" id="MobiDB-lite"/>
    </source>
</evidence>
<evidence type="ECO:0000313" key="3">
    <source>
        <dbReference type="Proteomes" id="UP000024900"/>
    </source>
</evidence>
<dbReference type="AlphaFoldDB" id="A0A837CM77"/>
<dbReference type="EMBL" id="ADOU02000004">
    <property type="protein sequence ID" value="KGJ69991.1"/>
    <property type="molecule type" value="Genomic_DNA"/>
</dbReference>
<name>A0A837CM77_9BRAD</name>
<comment type="caution">
    <text evidence="2">The sequence shown here is derived from an EMBL/GenBank/DDBJ whole genome shotgun (WGS) entry which is preliminary data.</text>
</comment>
<feature type="compositionally biased region" description="Basic residues" evidence="1">
    <location>
        <begin position="15"/>
        <end position="27"/>
    </location>
</feature>
<feature type="region of interest" description="Disordered" evidence="1">
    <location>
        <begin position="15"/>
        <end position="58"/>
    </location>
</feature>
<feature type="compositionally biased region" description="Basic and acidic residues" evidence="1">
    <location>
        <begin position="35"/>
        <end position="57"/>
    </location>
</feature>
<dbReference type="Proteomes" id="UP000024900">
    <property type="component" value="Unassembled WGS sequence"/>
</dbReference>
<evidence type="ECO:0000313" key="2">
    <source>
        <dbReference type="EMBL" id="KGJ69991.1"/>
    </source>
</evidence>
<organism evidence="2 3">
    <name type="scientific">Bradyrhizobium diazoefficiens SEMIA 5080</name>
    <dbReference type="NCBI Taxonomy" id="754504"/>
    <lineage>
        <taxon>Bacteria</taxon>
        <taxon>Pseudomonadati</taxon>
        <taxon>Pseudomonadota</taxon>
        <taxon>Alphaproteobacteria</taxon>
        <taxon>Hyphomicrobiales</taxon>
        <taxon>Nitrobacteraceae</taxon>
        <taxon>Bradyrhizobium</taxon>
    </lineage>
</organism>
<protein>
    <submittedName>
        <fullName evidence="2">Uncharacterized protein</fullName>
    </submittedName>
</protein>